<evidence type="ECO:0000256" key="8">
    <source>
        <dbReference type="PIRSR" id="PIRSR000862-1"/>
    </source>
</evidence>
<dbReference type="InterPro" id="IPR029058">
    <property type="entry name" value="AB_hydrolase_fold"/>
</dbReference>
<comment type="similarity">
    <text evidence="1 7">Belongs to the AB hydrolase superfamily. Lipase family.</text>
</comment>
<organism evidence="11 12">
    <name type="scientific">Pyrocoelia pectoralis</name>
    <dbReference type="NCBI Taxonomy" id="417401"/>
    <lineage>
        <taxon>Eukaryota</taxon>
        <taxon>Metazoa</taxon>
        <taxon>Ecdysozoa</taxon>
        <taxon>Arthropoda</taxon>
        <taxon>Hexapoda</taxon>
        <taxon>Insecta</taxon>
        <taxon>Pterygota</taxon>
        <taxon>Neoptera</taxon>
        <taxon>Endopterygota</taxon>
        <taxon>Coleoptera</taxon>
        <taxon>Polyphaga</taxon>
        <taxon>Elateriformia</taxon>
        <taxon>Elateroidea</taxon>
        <taxon>Lampyridae</taxon>
        <taxon>Lampyrinae</taxon>
        <taxon>Pyrocoelia</taxon>
    </lineage>
</organism>
<dbReference type="AlphaFoldDB" id="A0AAN7V7L8"/>
<gene>
    <name evidence="11" type="ORF">RI129_007210</name>
</gene>
<name>A0AAN7V7L8_9COLE</name>
<dbReference type="GO" id="GO:0016788">
    <property type="term" value="F:hydrolase activity, acting on ester bonds"/>
    <property type="evidence" value="ECO:0007669"/>
    <property type="project" value="InterPro"/>
</dbReference>
<dbReference type="GO" id="GO:0016042">
    <property type="term" value="P:lipid catabolic process"/>
    <property type="evidence" value="ECO:0007669"/>
    <property type="project" value="UniProtKB-KW"/>
</dbReference>
<dbReference type="InterPro" id="IPR006693">
    <property type="entry name" value="AB_hydrolase_lipase"/>
</dbReference>
<comment type="caution">
    <text evidence="11">The sequence shown here is derived from an EMBL/GenBank/DDBJ whole genome shotgun (WGS) entry which is preliminary data.</text>
</comment>
<dbReference type="SUPFAM" id="SSF53474">
    <property type="entry name" value="alpha/beta-Hydrolases"/>
    <property type="match status" value="1"/>
</dbReference>
<protein>
    <recommendedName>
        <fullName evidence="7">Lipase</fullName>
    </recommendedName>
</protein>
<keyword evidence="4 7" id="KW-0442">Lipid degradation</keyword>
<keyword evidence="2" id="KW-0732">Signal</keyword>
<dbReference type="InterPro" id="IPR025483">
    <property type="entry name" value="Lipase_euk"/>
</dbReference>
<keyword evidence="12" id="KW-1185">Reference proteome</keyword>
<dbReference type="PANTHER" id="PTHR11005">
    <property type="entry name" value="LYSOSOMAL ACID LIPASE-RELATED"/>
    <property type="match status" value="1"/>
</dbReference>
<dbReference type="Gene3D" id="3.40.50.1820">
    <property type="entry name" value="alpha/beta hydrolase"/>
    <property type="match status" value="1"/>
</dbReference>
<dbReference type="Proteomes" id="UP001329430">
    <property type="component" value="Chromosome 5"/>
</dbReference>
<feature type="domain" description="Partial AB-hydrolase lipase" evidence="10">
    <location>
        <begin position="61"/>
        <end position="119"/>
    </location>
</feature>
<feature type="transmembrane region" description="Helical" evidence="9">
    <location>
        <begin position="12"/>
        <end position="28"/>
    </location>
</feature>
<keyword evidence="5" id="KW-0443">Lipid metabolism</keyword>
<dbReference type="Pfam" id="PF04083">
    <property type="entry name" value="Abhydro_lipase"/>
    <property type="match status" value="1"/>
</dbReference>
<evidence type="ECO:0000256" key="2">
    <source>
        <dbReference type="ARBA" id="ARBA00022729"/>
    </source>
</evidence>
<evidence type="ECO:0000256" key="5">
    <source>
        <dbReference type="ARBA" id="ARBA00023098"/>
    </source>
</evidence>
<reference evidence="11 12" key="1">
    <citation type="journal article" date="2024" name="Insects">
        <title>An Improved Chromosome-Level Genome Assembly of the Firefly Pyrocoelia pectoralis.</title>
        <authorList>
            <person name="Fu X."/>
            <person name="Meyer-Rochow V.B."/>
            <person name="Ballantyne L."/>
            <person name="Zhu X."/>
        </authorList>
    </citation>
    <scope>NUCLEOTIDE SEQUENCE [LARGE SCALE GENOMIC DNA]</scope>
    <source>
        <strain evidence="11">XCY_ONT2</strain>
    </source>
</reference>
<feature type="active site" description="Charge relay system" evidence="8">
    <location>
        <position position="402"/>
    </location>
</feature>
<dbReference type="EMBL" id="JAVRBK010000005">
    <property type="protein sequence ID" value="KAK5643365.1"/>
    <property type="molecule type" value="Genomic_DNA"/>
</dbReference>
<accession>A0AAN7V7L8</accession>
<evidence type="ECO:0000256" key="7">
    <source>
        <dbReference type="PIRNR" id="PIRNR000862"/>
    </source>
</evidence>
<keyword evidence="3 7" id="KW-0378">Hydrolase</keyword>
<keyword evidence="9" id="KW-0812">Transmembrane</keyword>
<evidence type="ECO:0000256" key="4">
    <source>
        <dbReference type="ARBA" id="ARBA00022963"/>
    </source>
</evidence>
<feature type="active site" description="Charge relay system" evidence="8">
    <location>
        <position position="368"/>
    </location>
</feature>
<evidence type="ECO:0000256" key="6">
    <source>
        <dbReference type="ARBA" id="ARBA00023180"/>
    </source>
</evidence>
<sequence>MTSILYNDAKFTVLTSILILIFSIYFLPKYKNNVCTSFSDYYGDRDSNSNCYYNPDAKLNVSEIIRRNGYTEEEHKVITKDGYILTLFRIPNRRGSIKTPGPPVFLQHGAVVNCASFINRGSKSLGFILADEGYDVWLGNFRGTIYSKRHTQLKPTDRRFWHFDTYELGVYDTSANVDYIYNITAQKIIYIGHSLGSTTGYIYGVTSPDVAKEKLKIIISLAPTLYVKNWKSITRHIFSLWSFATPLIAALTNEEIYLRGKPGNPLRETLCTGYPFQMYYCQFFEMVTFGFDYEQNDPETLPITLLQNADAVSHRTLTHCTQLVLKGTLEYFDHGAETNLKVYGSTHPPHYNLSQLKVPTYLIRAPNDLIITKEDVEYVHKNLPNETNPYDIYTVKYESFNHEDFLTARDIVPLLYNHLLEFINKL</sequence>
<proteinExistence type="inferred from homology"/>
<keyword evidence="9" id="KW-0472">Membrane</keyword>
<feature type="active site" description="Nucleophile" evidence="8">
    <location>
        <position position="194"/>
    </location>
</feature>
<evidence type="ECO:0000313" key="11">
    <source>
        <dbReference type="EMBL" id="KAK5643365.1"/>
    </source>
</evidence>
<evidence type="ECO:0000256" key="9">
    <source>
        <dbReference type="SAM" id="Phobius"/>
    </source>
</evidence>
<evidence type="ECO:0000256" key="1">
    <source>
        <dbReference type="ARBA" id="ARBA00010701"/>
    </source>
</evidence>
<keyword evidence="6" id="KW-0325">Glycoprotein</keyword>
<dbReference type="PIRSF" id="PIRSF000862">
    <property type="entry name" value="Steryl_ester_lip"/>
    <property type="match status" value="1"/>
</dbReference>
<keyword evidence="9" id="KW-1133">Transmembrane helix</keyword>
<evidence type="ECO:0000259" key="10">
    <source>
        <dbReference type="Pfam" id="PF04083"/>
    </source>
</evidence>
<evidence type="ECO:0000313" key="12">
    <source>
        <dbReference type="Proteomes" id="UP001329430"/>
    </source>
</evidence>
<evidence type="ECO:0000256" key="3">
    <source>
        <dbReference type="ARBA" id="ARBA00022801"/>
    </source>
</evidence>
<dbReference type="FunFam" id="3.40.50.1820:FF:000057">
    <property type="entry name" value="Lipase"/>
    <property type="match status" value="1"/>
</dbReference>